<dbReference type="Proteomes" id="UP000009352">
    <property type="component" value="Unassembled WGS sequence"/>
</dbReference>
<accession>A0AB33XSJ8</accession>
<proteinExistence type="predicted"/>
<dbReference type="AlphaFoldDB" id="A0AB33XSJ8"/>
<comment type="caution">
    <text evidence="1">The sequence shown here is derived from an EMBL/GenBank/DDBJ whole genome shotgun (WGS) entry which is preliminary data.</text>
</comment>
<gene>
    <name evidence="1" type="ORF">LRHMDP3_2218</name>
</gene>
<evidence type="ECO:0000313" key="1">
    <source>
        <dbReference type="EMBL" id="EKS49597.1"/>
    </source>
</evidence>
<name>A0AB33XSJ8_LACRH</name>
<evidence type="ECO:0008006" key="3">
    <source>
        <dbReference type="Google" id="ProtNLM"/>
    </source>
</evidence>
<evidence type="ECO:0000313" key="2">
    <source>
        <dbReference type="Proteomes" id="UP000009352"/>
    </source>
</evidence>
<organism evidence="1 2">
    <name type="scientific">Lacticaseibacillus rhamnosus LRHMDP3</name>
    <dbReference type="NCBI Taxonomy" id="1203259"/>
    <lineage>
        <taxon>Bacteria</taxon>
        <taxon>Bacillati</taxon>
        <taxon>Bacillota</taxon>
        <taxon>Bacilli</taxon>
        <taxon>Lactobacillales</taxon>
        <taxon>Lactobacillaceae</taxon>
        <taxon>Lacticaseibacillus</taxon>
    </lineage>
</organism>
<sequence>MNQNRQFVWMSFRRKIAISMAIQKQLPAHEDALTAAFNLQFEIGA</sequence>
<dbReference type="EMBL" id="AMQX01000013">
    <property type="protein sequence ID" value="EKS49597.1"/>
    <property type="molecule type" value="Genomic_DNA"/>
</dbReference>
<protein>
    <recommendedName>
        <fullName evidence="3">Transposase</fullName>
    </recommendedName>
</protein>
<reference evidence="1 2" key="1">
    <citation type="journal article" date="2013" name="Genome Announc.">
        <title>Draft Genome Sequence of Staphylococcus simulans UMC-CNS-990, Isolated from a Case of Chronic Bovine Mastitis.</title>
        <authorList>
            <person name="Calcutt M.J."/>
            <person name="Foecking M.F."/>
            <person name="Hsieh H.Y."/>
            <person name="Perry J."/>
            <person name="Stewart G.C."/>
            <person name="Middleton J.R."/>
        </authorList>
    </citation>
    <scope>NUCLEOTIDE SEQUENCE [LARGE SCALE GENOMIC DNA]</scope>
    <source>
        <strain evidence="1 2">LRHMDP3</strain>
    </source>
</reference>